<dbReference type="Pfam" id="PF11553">
    <property type="entry name" value="DUF3231"/>
    <property type="match status" value="2"/>
</dbReference>
<evidence type="ECO:0000313" key="1">
    <source>
        <dbReference type="EMBL" id="MFD1739355.1"/>
    </source>
</evidence>
<accession>A0ABW4LVZ4</accession>
<keyword evidence="2" id="KW-1185">Reference proteome</keyword>
<reference evidence="2" key="1">
    <citation type="journal article" date="2019" name="Int. J. Syst. Evol. Microbiol.">
        <title>The Global Catalogue of Microorganisms (GCM) 10K type strain sequencing project: providing services to taxonomists for standard genome sequencing and annotation.</title>
        <authorList>
            <consortium name="The Broad Institute Genomics Platform"/>
            <consortium name="The Broad Institute Genome Sequencing Center for Infectious Disease"/>
            <person name="Wu L."/>
            <person name="Ma J."/>
        </authorList>
    </citation>
    <scope>NUCLEOTIDE SEQUENCE [LARGE SCALE GENOMIC DNA]</scope>
    <source>
        <strain evidence="2">CCUG 49339</strain>
    </source>
</reference>
<dbReference type="EMBL" id="JBHUEM010000054">
    <property type="protein sequence ID" value="MFD1739355.1"/>
    <property type="molecule type" value="Genomic_DNA"/>
</dbReference>
<organism evidence="1 2">
    <name type="scientific">Bacillus salitolerans</name>
    <dbReference type="NCBI Taxonomy" id="1437434"/>
    <lineage>
        <taxon>Bacteria</taxon>
        <taxon>Bacillati</taxon>
        <taxon>Bacillota</taxon>
        <taxon>Bacilli</taxon>
        <taxon>Bacillales</taxon>
        <taxon>Bacillaceae</taxon>
        <taxon>Bacillus</taxon>
    </lineage>
</organism>
<dbReference type="RefSeq" id="WP_377930584.1">
    <property type="nucleotide sequence ID" value="NZ_JBHUEM010000054.1"/>
</dbReference>
<dbReference type="Gene3D" id="1.20.1260.10">
    <property type="match status" value="2"/>
</dbReference>
<gene>
    <name evidence="1" type="ORF">ACFSCX_23005</name>
</gene>
<sequence length="334" mass="37486">MNHNPKLTSSELASLWSSYISDSMNICIMKHFLANVDDEQIKEIVHHSKELSTGHIESLISIFNKENLPLPIGYTDADVNEQAPRLFSDIFYLRFLQFMGRTGTNINGMALGITYREDVRAFYKSTVNESAELYDNIIRLMTKKGILVRSPYIPYYQQVEFIQDDHFLEGYLTLHKRPLLAIEIAHLSNIIEANVIGRTLVDGLTQVAEAKEVKKHLQEGFELGSQIIKAIEQILEENHTNTPFSSDSTITNSTITTFSDKLIMGILSALTTVSIGSIGQGIGASMRSDIIGEYTKLLAKIGKFAMKSGKISIKNGWIEKPPQTIDREKLQKGN</sequence>
<protein>
    <submittedName>
        <fullName evidence="1">DUF3231 family protein</fullName>
    </submittedName>
</protein>
<name>A0ABW4LVZ4_9BACI</name>
<comment type="caution">
    <text evidence="1">The sequence shown here is derived from an EMBL/GenBank/DDBJ whole genome shotgun (WGS) entry which is preliminary data.</text>
</comment>
<dbReference type="Proteomes" id="UP001597214">
    <property type="component" value="Unassembled WGS sequence"/>
</dbReference>
<dbReference type="InterPro" id="IPR012347">
    <property type="entry name" value="Ferritin-like"/>
</dbReference>
<evidence type="ECO:0000313" key="2">
    <source>
        <dbReference type="Proteomes" id="UP001597214"/>
    </source>
</evidence>
<dbReference type="InterPro" id="IPR021617">
    <property type="entry name" value="DUF3231"/>
</dbReference>
<proteinExistence type="predicted"/>